<evidence type="ECO:0000256" key="6">
    <source>
        <dbReference type="PIRSR" id="PIRSR604808-2"/>
    </source>
</evidence>
<name>A0A255XNR1_9PROT</name>
<comment type="cofactor">
    <cofactor evidence="6">
        <name>Mg(2+)</name>
        <dbReference type="ChEBI" id="CHEBI:18420"/>
    </cofactor>
    <cofactor evidence="6">
        <name>Mn(2+)</name>
        <dbReference type="ChEBI" id="CHEBI:29035"/>
    </cofactor>
    <text evidence="6">Probably binds two magnesium or manganese ions per subunit.</text>
</comment>
<evidence type="ECO:0000256" key="7">
    <source>
        <dbReference type="PIRSR" id="PIRSR604808-3"/>
    </source>
</evidence>
<dbReference type="PROSITE" id="PS51435">
    <property type="entry name" value="AP_NUCLEASE_F1_4"/>
    <property type="match status" value="1"/>
</dbReference>
<feature type="binding site" evidence="6">
    <location>
        <position position="7"/>
    </location>
    <ligand>
        <name>Mg(2+)</name>
        <dbReference type="ChEBI" id="CHEBI:18420"/>
        <label>1</label>
    </ligand>
</feature>
<keyword evidence="3" id="KW-0378">Hydrolase</keyword>
<dbReference type="InterPro" id="IPR004808">
    <property type="entry name" value="AP_endonuc_1"/>
</dbReference>
<keyword evidence="6" id="KW-0464">Manganese</keyword>
<evidence type="ECO:0000256" key="5">
    <source>
        <dbReference type="PIRSR" id="PIRSR604808-1"/>
    </source>
</evidence>
<dbReference type="SUPFAM" id="SSF56219">
    <property type="entry name" value="DNase I-like"/>
    <property type="match status" value="1"/>
</dbReference>
<keyword evidence="10" id="KW-1185">Reference proteome</keyword>
<evidence type="ECO:0000256" key="4">
    <source>
        <dbReference type="ARBA" id="ARBA00022842"/>
    </source>
</evidence>
<evidence type="ECO:0000256" key="2">
    <source>
        <dbReference type="ARBA" id="ARBA00022723"/>
    </source>
</evidence>
<feature type="site" description="Interaction with DNA substrate" evidence="7">
    <location>
        <position position="250"/>
    </location>
</feature>
<comment type="similarity">
    <text evidence="1">Belongs to the DNA repair enzymes AP/ExoA family.</text>
</comment>
<dbReference type="AlphaFoldDB" id="A0A255XNR1"/>
<feature type="site" description="Transition state stabilizer" evidence="7">
    <location>
        <position position="150"/>
    </location>
</feature>
<keyword evidence="2 6" id="KW-0479">Metal-binding</keyword>
<feature type="active site" description="Proton acceptor" evidence="5">
    <location>
        <position position="250"/>
    </location>
</feature>
<organism evidence="9 10">
    <name type="scientific">Elstera cyanobacteriorum</name>
    <dbReference type="NCBI Taxonomy" id="2022747"/>
    <lineage>
        <taxon>Bacteria</taxon>
        <taxon>Pseudomonadati</taxon>
        <taxon>Pseudomonadota</taxon>
        <taxon>Alphaproteobacteria</taxon>
        <taxon>Rhodospirillales</taxon>
        <taxon>Rhodospirillaceae</taxon>
        <taxon>Elstera</taxon>
    </lineage>
</organism>
<evidence type="ECO:0000256" key="1">
    <source>
        <dbReference type="ARBA" id="ARBA00007092"/>
    </source>
</evidence>
<dbReference type="Gene3D" id="3.60.10.10">
    <property type="entry name" value="Endonuclease/exonuclease/phosphatase"/>
    <property type="match status" value="1"/>
</dbReference>
<dbReference type="PROSITE" id="PS00726">
    <property type="entry name" value="AP_NUCLEASE_F1_1"/>
    <property type="match status" value="1"/>
</dbReference>
<keyword evidence="4 6" id="KW-0460">Magnesium</keyword>
<dbReference type="GO" id="GO:0046872">
    <property type="term" value="F:metal ion binding"/>
    <property type="evidence" value="ECO:0007669"/>
    <property type="project" value="UniProtKB-KW"/>
</dbReference>
<dbReference type="GO" id="GO:0003677">
    <property type="term" value="F:DNA binding"/>
    <property type="evidence" value="ECO:0007669"/>
    <property type="project" value="InterPro"/>
</dbReference>
<dbReference type="InterPro" id="IPR020847">
    <property type="entry name" value="AP_endonuclease_F1_BS"/>
</dbReference>
<accession>A0A255XNR1</accession>
<evidence type="ECO:0000259" key="8">
    <source>
        <dbReference type="Pfam" id="PF03372"/>
    </source>
</evidence>
<dbReference type="NCBIfam" id="TIGR00633">
    <property type="entry name" value="xth"/>
    <property type="match status" value="1"/>
</dbReference>
<proteinExistence type="inferred from homology"/>
<comment type="caution">
    <text evidence="9">The sequence shown here is derived from an EMBL/GenBank/DDBJ whole genome shotgun (WGS) entry which is preliminary data.</text>
</comment>
<dbReference type="GO" id="GO:0008311">
    <property type="term" value="F:double-stranded DNA 3'-5' DNA exonuclease activity"/>
    <property type="evidence" value="ECO:0007669"/>
    <property type="project" value="InterPro"/>
</dbReference>
<feature type="binding site" evidence="6">
    <location>
        <position position="150"/>
    </location>
    <ligand>
        <name>Mg(2+)</name>
        <dbReference type="ChEBI" id="CHEBI:18420"/>
        <label>1</label>
    </ligand>
</feature>
<dbReference type="Pfam" id="PF03372">
    <property type="entry name" value="Exo_endo_phos"/>
    <property type="match status" value="1"/>
</dbReference>
<dbReference type="InterPro" id="IPR036691">
    <property type="entry name" value="Endo/exonu/phosph_ase_sf"/>
</dbReference>
<evidence type="ECO:0000313" key="9">
    <source>
        <dbReference type="EMBL" id="OYQ18623.1"/>
    </source>
</evidence>
<dbReference type="GO" id="GO:0006281">
    <property type="term" value="P:DNA repair"/>
    <property type="evidence" value="ECO:0007669"/>
    <property type="project" value="InterPro"/>
</dbReference>
<dbReference type="InterPro" id="IPR005135">
    <property type="entry name" value="Endo/exonuclease/phosphatase"/>
</dbReference>
<dbReference type="PANTHER" id="PTHR43250">
    <property type="entry name" value="EXODEOXYRIBONUCLEASE III"/>
    <property type="match status" value="1"/>
</dbReference>
<dbReference type="Proteomes" id="UP000216361">
    <property type="component" value="Unassembled WGS sequence"/>
</dbReference>
<dbReference type="GO" id="GO:0004519">
    <property type="term" value="F:endonuclease activity"/>
    <property type="evidence" value="ECO:0007669"/>
    <property type="project" value="InterPro"/>
</dbReference>
<dbReference type="NCBIfam" id="TIGR00195">
    <property type="entry name" value="exoDNase_III"/>
    <property type="match status" value="1"/>
</dbReference>
<dbReference type="PANTHER" id="PTHR43250:SF2">
    <property type="entry name" value="EXODEOXYRIBONUCLEASE III"/>
    <property type="match status" value="1"/>
</dbReference>
<evidence type="ECO:0000313" key="10">
    <source>
        <dbReference type="Proteomes" id="UP000216361"/>
    </source>
</evidence>
<feature type="binding site" evidence="6">
    <location>
        <position position="148"/>
    </location>
    <ligand>
        <name>Mg(2+)</name>
        <dbReference type="ChEBI" id="CHEBI:18420"/>
        <label>1</label>
    </ligand>
</feature>
<dbReference type="RefSeq" id="WP_094408886.1">
    <property type="nucleotide sequence ID" value="NZ_BMJZ01000001.1"/>
</dbReference>
<feature type="site" description="Important for catalytic activity" evidence="7">
    <location>
        <position position="220"/>
    </location>
</feature>
<reference evidence="9 10" key="1">
    <citation type="submission" date="2017-07" db="EMBL/GenBank/DDBJ databases">
        <title>Elstera cyanobacteriorum sp. nov., a novel bacterium isolated from cyanobacterial aggregates in a eutrophic lake.</title>
        <authorList>
            <person name="Cai H."/>
        </authorList>
    </citation>
    <scope>NUCLEOTIDE SEQUENCE [LARGE SCALE GENOMIC DNA]</scope>
    <source>
        <strain evidence="9 10">TH019</strain>
    </source>
</reference>
<feature type="domain" description="Endonuclease/exonuclease/phosphatase" evidence="8">
    <location>
        <begin position="4"/>
        <end position="250"/>
    </location>
</feature>
<feature type="binding site" evidence="6">
    <location>
        <position position="250"/>
    </location>
    <ligand>
        <name>Mg(2+)</name>
        <dbReference type="ChEBI" id="CHEBI:18420"/>
        <label>1</label>
    </ligand>
</feature>
<feature type="active site" description="Proton donor/acceptor" evidence="5">
    <location>
        <position position="148"/>
    </location>
</feature>
<evidence type="ECO:0000256" key="3">
    <source>
        <dbReference type="ARBA" id="ARBA00022801"/>
    </source>
</evidence>
<dbReference type="EMBL" id="NOXS01000032">
    <property type="protein sequence ID" value="OYQ18623.1"/>
    <property type="molecule type" value="Genomic_DNA"/>
</dbReference>
<feature type="binding site" evidence="6">
    <location>
        <position position="249"/>
    </location>
    <ligand>
        <name>Mg(2+)</name>
        <dbReference type="ChEBI" id="CHEBI:18420"/>
        <label>1</label>
    </ligand>
</feature>
<dbReference type="CDD" id="cd09086">
    <property type="entry name" value="ExoIII-like_AP-endo"/>
    <property type="match status" value="1"/>
</dbReference>
<dbReference type="OrthoDB" id="9803914at2"/>
<dbReference type="InterPro" id="IPR037493">
    <property type="entry name" value="ExoIII-like"/>
</dbReference>
<feature type="binding site" evidence="6">
    <location>
        <position position="35"/>
    </location>
    <ligand>
        <name>Mg(2+)</name>
        <dbReference type="ChEBI" id="CHEBI:18420"/>
        <label>1</label>
    </ligand>
</feature>
<sequence>MKIATWNVNSLKVRLPHLLRYLEADTAPDVLLLQELKCQTEDVPRAEIEALGYHVEAVGQKTYNGVAIVSKTPISVVLRRLPGDEAADEQARYLEADIADLRVAALYLPNGNPVETEKYPYKLRWMERLADRAAALLAEDRPFLLGGDYNICPTDADVYDPVGWRDDALVRPESRAAFRRLLHLGLTEAFHALHPHATRAFSFWDYQAGAWQRDNGLRIDHLLLSPALADRLEACEIDKEPRGWERASDHTPVWCRLRAA</sequence>
<protein>
    <submittedName>
        <fullName evidence="9">Exodeoxyribonuclease III</fullName>
    </submittedName>
</protein>
<feature type="active site" evidence="5">
    <location>
        <position position="107"/>
    </location>
</feature>
<gene>
    <name evidence="9" type="primary">xth</name>
    <name evidence="9" type="ORF">CHR90_10140</name>
</gene>